<keyword evidence="1" id="KW-0812">Transmembrane</keyword>
<dbReference type="Proteomes" id="UP001379235">
    <property type="component" value="Unassembled WGS sequence"/>
</dbReference>
<name>A0ABU8SBY9_9SPHN</name>
<dbReference type="Pfam" id="PF02325">
    <property type="entry name" value="CCB3_YggT"/>
    <property type="match status" value="1"/>
</dbReference>
<feature type="transmembrane region" description="Helical" evidence="1">
    <location>
        <begin position="18"/>
        <end position="38"/>
    </location>
</feature>
<proteinExistence type="predicted"/>
<reference evidence="2 3" key="1">
    <citation type="submission" date="2024-03" db="EMBL/GenBank/DDBJ databases">
        <authorList>
            <person name="Jo J.-H."/>
        </authorList>
    </citation>
    <scope>NUCLEOTIDE SEQUENCE [LARGE SCALE GENOMIC DNA]</scope>
    <source>
        <strain evidence="2 3">AS3R-12</strain>
    </source>
</reference>
<dbReference type="EMBL" id="JBBHJY010000009">
    <property type="protein sequence ID" value="MEJ6011410.1"/>
    <property type="molecule type" value="Genomic_DNA"/>
</dbReference>
<evidence type="ECO:0000256" key="1">
    <source>
        <dbReference type="SAM" id="Phobius"/>
    </source>
</evidence>
<evidence type="ECO:0000313" key="3">
    <source>
        <dbReference type="Proteomes" id="UP001379235"/>
    </source>
</evidence>
<dbReference type="InterPro" id="IPR003425">
    <property type="entry name" value="CCB3/YggT"/>
</dbReference>
<gene>
    <name evidence="2" type="ORF">WG900_15940</name>
</gene>
<keyword evidence="3" id="KW-1185">Reference proteome</keyword>
<sequence>MPVIFGIFFDAFNMLSQILQVLIIVMVVLSLLFSFNVISGSNTFLLNLYQGINRLLDPILNPIRKLLPNTGGMDFSPLVLLLVLELIRNALIRYAGNYL</sequence>
<dbReference type="RefSeq" id="WP_339968640.1">
    <property type="nucleotide sequence ID" value="NZ_JBBHJY010000009.1"/>
</dbReference>
<evidence type="ECO:0000313" key="2">
    <source>
        <dbReference type="EMBL" id="MEJ6011410.1"/>
    </source>
</evidence>
<accession>A0ABU8SBY9</accession>
<comment type="caution">
    <text evidence="2">The sequence shown here is derived from an EMBL/GenBank/DDBJ whole genome shotgun (WGS) entry which is preliminary data.</text>
</comment>
<keyword evidence="1" id="KW-1133">Transmembrane helix</keyword>
<keyword evidence="1" id="KW-0472">Membrane</keyword>
<protein>
    <submittedName>
        <fullName evidence="2">YggT family protein</fullName>
    </submittedName>
</protein>
<organism evidence="2 3">
    <name type="scientific">Novosphingobium aquae</name>
    <dbReference type="NCBI Taxonomy" id="3133435"/>
    <lineage>
        <taxon>Bacteria</taxon>
        <taxon>Pseudomonadati</taxon>
        <taxon>Pseudomonadota</taxon>
        <taxon>Alphaproteobacteria</taxon>
        <taxon>Sphingomonadales</taxon>
        <taxon>Sphingomonadaceae</taxon>
        <taxon>Novosphingobium</taxon>
    </lineage>
</organism>